<proteinExistence type="predicted"/>
<dbReference type="SMART" id="SM00331">
    <property type="entry name" value="PP2C_SIG"/>
    <property type="match status" value="1"/>
</dbReference>
<feature type="domain" description="PPM-type phosphatase" evidence="2">
    <location>
        <begin position="6"/>
        <end position="232"/>
    </location>
</feature>
<dbReference type="Gene3D" id="3.60.40.10">
    <property type="entry name" value="PPM-type phosphatase domain"/>
    <property type="match status" value="1"/>
</dbReference>
<keyword evidence="4" id="KW-1185">Reference proteome</keyword>
<dbReference type="InterPro" id="IPR036457">
    <property type="entry name" value="PPM-type-like_dom_sf"/>
</dbReference>
<sequence>MRLVLRHATASHVGLVYDHNEDSAYAGRRLVAVADGVGGEVAGEVASGLAVAAVRAADRQARAGGLRTAAEDANDRIAAAVAEDPALSGMATTLTAVLLDRDAVRLAHVGDSRAYRLRDGEVLQLTRDDTFVQYLVDSGHLAAADVPHHPHRNVVTRVLSGAPVAVTHSRLPARVGDRYLLCSDGLPDAVAADDIAATLRDVPDADACADRLINLALAGGGPDNVTVIVADVAAARPRRTPLVAVLALTLCVAGVLAAWLVA</sequence>
<evidence type="ECO:0000313" key="3">
    <source>
        <dbReference type="EMBL" id="GID12899.1"/>
    </source>
</evidence>
<dbReference type="SUPFAM" id="SSF81606">
    <property type="entry name" value="PP2C-like"/>
    <property type="match status" value="1"/>
</dbReference>
<accession>A0A8J3NER6</accession>
<evidence type="ECO:0000256" key="1">
    <source>
        <dbReference type="SAM" id="Phobius"/>
    </source>
</evidence>
<feature type="transmembrane region" description="Helical" evidence="1">
    <location>
        <begin position="242"/>
        <end position="261"/>
    </location>
</feature>
<evidence type="ECO:0000313" key="4">
    <source>
        <dbReference type="Proteomes" id="UP000612808"/>
    </source>
</evidence>
<dbReference type="PROSITE" id="PS51746">
    <property type="entry name" value="PPM_2"/>
    <property type="match status" value="1"/>
</dbReference>
<dbReference type="SMART" id="SM00332">
    <property type="entry name" value="PP2Cc"/>
    <property type="match status" value="1"/>
</dbReference>
<name>A0A8J3NER6_9ACTN</name>
<protein>
    <recommendedName>
        <fullName evidence="2">PPM-type phosphatase domain-containing protein</fullName>
    </recommendedName>
</protein>
<organism evidence="3 4">
    <name type="scientific">Actinocatenispora rupis</name>
    <dbReference type="NCBI Taxonomy" id="519421"/>
    <lineage>
        <taxon>Bacteria</taxon>
        <taxon>Bacillati</taxon>
        <taxon>Actinomycetota</taxon>
        <taxon>Actinomycetes</taxon>
        <taxon>Micromonosporales</taxon>
        <taxon>Micromonosporaceae</taxon>
        <taxon>Actinocatenispora</taxon>
    </lineage>
</organism>
<keyword evidence="1" id="KW-0472">Membrane</keyword>
<dbReference type="AlphaFoldDB" id="A0A8J3NER6"/>
<gene>
    <name evidence="3" type="ORF">Aru02nite_37880</name>
</gene>
<dbReference type="Proteomes" id="UP000612808">
    <property type="component" value="Unassembled WGS sequence"/>
</dbReference>
<keyword evidence="1" id="KW-0812">Transmembrane</keyword>
<dbReference type="RefSeq" id="WP_203659379.1">
    <property type="nucleotide sequence ID" value="NZ_BAAAZM010000008.1"/>
</dbReference>
<dbReference type="InterPro" id="IPR001932">
    <property type="entry name" value="PPM-type_phosphatase-like_dom"/>
</dbReference>
<evidence type="ECO:0000259" key="2">
    <source>
        <dbReference type="PROSITE" id="PS51746"/>
    </source>
</evidence>
<keyword evidence="1" id="KW-1133">Transmembrane helix</keyword>
<reference evidence="3" key="1">
    <citation type="submission" date="2021-01" db="EMBL/GenBank/DDBJ databases">
        <title>Whole genome shotgun sequence of Actinocatenispora rupis NBRC 107355.</title>
        <authorList>
            <person name="Komaki H."/>
            <person name="Tamura T."/>
        </authorList>
    </citation>
    <scope>NUCLEOTIDE SEQUENCE</scope>
    <source>
        <strain evidence="3">NBRC 107355</strain>
    </source>
</reference>
<dbReference type="Pfam" id="PF13672">
    <property type="entry name" value="PP2C_2"/>
    <property type="match status" value="1"/>
</dbReference>
<dbReference type="CDD" id="cd00143">
    <property type="entry name" value="PP2Cc"/>
    <property type="match status" value="1"/>
</dbReference>
<comment type="caution">
    <text evidence="3">The sequence shown here is derived from an EMBL/GenBank/DDBJ whole genome shotgun (WGS) entry which is preliminary data.</text>
</comment>
<dbReference type="EMBL" id="BOMB01000021">
    <property type="protein sequence ID" value="GID12899.1"/>
    <property type="molecule type" value="Genomic_DNA"/>
</dbReference>